<dbReference type="AlphaFoldDB" id="A0A1L9SX18"/>
<organism evidence="2 3">
    <name type="scientific">Penicilliopsis zonata CBS 506.65</name>
    <dbReference type="NCBI Taxonomy" id="1073090"/>
    <lineage>
        <taxon>Eukaryota</taxon>
        <taxon>Fungi</taxon>
        <taxon>Dikarya</taxon>
        <taxon>Ascomycota</taxon>
        <taxon>Pezizomycotina</taxon>
        <taxon>Eurotiomycetes</taxon>
        <taxon>Eurotiomycetidae</taxon>
        <taxon>Eurotiales</taxon>
        <taxon>Aspergillaceae</taxon>
        <taxon>Penicilliopsis</taxon>
    </lineage>
</organism>
<accession>A0A1L9SX18</accession>
<feature type="compositionally biased region" description="Polar residues" evidence="1">
    <location>
        <begin position="22"/>
        <end position="34"/>
    </location>
</feature>
<evidence type="ECO:0000256" key="1">
    <source>
        <dbReference type="SAM" id="MobiDB-lite"/>
    </source>
</evidence>
<feature type="region of interest" description="Disordered" evidence="1">
    <location>
        <begin position="484"/>
        <end position="509"/>
    </location>
</feature>
<dbReference type="Pfam" id="PF11951">
    <property type="entry name" value="Fungal_trans_2"/>
    <property type="match status" value="1"/>
</dbReference>
<feature type="compositionally biased region" description="Basic residues" evidence="1">
    <location>
        <begin position="66"/>
        <end position="75"/>
    </location>
</feature>
<dbReference type="EMBL" id="KV878336">
    <property type="protein sequence ID" value="OJJ51677.1"/>
    <property type="molecule type" value="Genomic_DNA"/>
</dbReference>
<dbReference type="VEuPathDB" id="FungiDB:ASPZODRAFT_138751"/>
<evidence type="ECO:0000313" key="2">
    <source>
        <dbReference type="EMBL" id="OJJ51677.1"/>
    </source>
</evidence>
<dbReference type="PANTHER" id="PTHR37540:SF10">
    <property type="entry name" value="SIGMA-70 REGION 2 FAMILY PROTEIN"/>
    <property type="match status" value="1"/>
</dbReference>
<evidence type="ECO:0008006" key="4">
    <source>
        <dbReference type="Google" id="ProtNLM"/>
    </source>
</evidence>
<keyword evidence="3" id="KW-1185">Reference proteome</keyword>
<feature type="compositionally biased region" description="Acidic residues" evidence="1">
    <location>
        <begin position="491"/>
        <end position="503"/>
    </location>
</feature>
<gene>
    <name evidence="2" type="ORF">ASPZODRAFT_138751</name>
</gene>
<dbReference type="Proteomes" id="UP000184188">
    <property type="component" value="Unassembled WGS sequence"/>
</dbReference>
<dbReference type="PANTHER" id="PTHR37540">
    <property type="entry name" value="TRANSCRIPTION FACTOR (ACR-2), PUTATIVE-RELATED-RELATED"/>
    <property type="match status" value="1"/>
</dbReference>
<proteinExistence type="predicted"/>
<dbReference type="InterPro" id="IPR021858">
    <property type="entry name" value="Fun_TF"/>
</dbReference>
<sequence>MPNTPKKDPPPEPAAERRWQFIDSSKNPRSNLTQVKRHVMQEYIRQKRSDSQSDAADDNPPPLPVRKPRRPRRRKNGENNTSLEGGREGNTLSMIKETEGAMVLLVETWNQQLSPQTTLSAARTDPFNTLPLELDARSQELFDFYVNVMPACSYGAHFRSPRAHNWYTAVFVPEGMKGPVAFQNTVLVHAANTQAWVRNETETTDTLIHRGRAIQMLREHRACHPHDTSDEAIVASLSAAALEDFDPRPGHKEISWVHMRAAREMIRNRGGPAAFANTRLGMLINWQDYILSGYETYGPSFHYEHVPLASASPSTSTQTSALHSIPSPPSSMSPSTPESPSAKVQLIYTSPYDEIYSQCEEFLYFLQRVEQLARHQTRHLETATGPLRRTAFQTTAPLYEILASPPGQRFTSSGDRKQFIARLTALIILNAALWDYRASVRRTEYFLSTLEQAVLHSEVNESSSVEALLQILLECQDGKYDHHHWRHESDGDGDDDADDDDVDFSQYPPGSRTAYGRPWFAGRMLKIAKRLKLPLWLRVAESLFDWLTLSVDGESIDADELRGEILSAPMTCYNVL</sequence>
<dbReference type="GeneID" id="34610951"/>
<dbReference type="OrthoDB" id="4158087at2759"/>
<feature type="compositionally biased region" description="Low complexity" evidence="1">
    <location>
        <begin position="310"/>
        <end position="325"/>
    </location>
</feature>
<reference evidence="3" key="1">
    <citation type="journal article" date="2017" name="Genome Biol.">
        <title>Comparative genomics reveals high biological diversity and specific adaptations in the industrially and medically important fungal genus Aspergillus.</title>
        <authorList>
            <person name="de Vries R.P."/>
            <person name="Riley R."/>
            <person name="Wiebenga A."/>
            <person name="Aguilar-Osorio G."/>
            <person name="Amillis S."/>
            <person name="Uchima C.A."/>
            <person name="Anderluh G."/>
            <person name="Asadollahi M."/>
            <person name="Askin M."/>
            <person name="Barry K."/>
            <person name="Battaglia E."/>
            <person name="Bayram O."/>
            <person name="Benocci T."/>
            <person name="Braus-Stromeyer S.A."/>
            <person name="Caldana C."/>
            <person name="Canovas D."/>
            <person name="Cerqueira G.C."/>
            <person name="Chen F."/>
            <person name="Chen W."/>
            <person name="Choi C."/>
            <person name="Clum A."/>
            <person name="Dos Santos R.A."/>
            <person name="Damasio A.R."/>
            <person name="Diallinas G."/>
            <person name="Emri T."/>
            <person name="Fekete E."/>
            <person name="Flipphi M."/>
            <person name="Freyberg S."/>
            <person name="Gallo A."/>
            <person name="Gournas C."/>
            <person name="Habgood R."/>
            <person name="Hainaut M."/>
            <person name="Harispe M.L."/>
            <person name="Henrissat B."/>
            <person name="Hilden K.S."/>
            <person name="Hope R."/>
            <person name="Hossain A."/>
            <person name="Karabika E."/>
            <person name="Karaffa L."/>
            <person name="Karanyi Z."/>
            <person name="Krasevec N."/>
            <person name="Kuo A."/>
            <person name="Kusch H."/>
            <person name="LaButti K."/>
            <person name="Lagendijk E.L."/>
            <person name="Lapidus A."/>
            <person name="Levasseur A."/>
            <person name="Lindquist E."/>
            <person name="Lipzen A."/>
            <person name="Logrieco A.F."/>
            <person name="MacCabe A."/>
            <person name="Maekelae M.R."/>
            <person name="Malavazi I."/>
            <person name="Melin P."/>
            <person name="Meyer V."/>
            <person name="Mielnichuk N."/>
            <person name="Miskei M."/>
            <person name="Molnar A.P."/>
            <person name="Mule G."/>
            <person name="Ngan C.Y."/>
            <person name="Orejas M."/>
            <person name="Orosz E."/>
            <person name="Ouedraogo J.P."/>
            <person name="Overkamp K.M."/>
            <person name="Park H.-S."/>
            <person name="Perrone G."/>
            <person name="Piumi F."/>
            <person name="Punt P.J."/>
            <person name="Ram A.F."/>
            <person name="Ramon A."/>
            <person name="Rauscher S."/>
            <person name="Record E."/>
            <person name="Riano-Pachon D.M."/>
            <person name="Robert V."/>
            <person name="Roehrig J."/>
            <person name="Ruller R."/>
            <person name="Salamov A."/>
            <person name="Salih N.S."/>
            <person name="Samson R.A."/>
            <person name="Sandor E."/>
            <person name="Sanguinetti M."/>
            <person name="Schuetze T."/>
            <person name="Sepcic K."/>
            <person name="Shelest E."/>
            <person name="Sherlock G."/>
            <person name="Sophianopoulou V."/>
            <person name="Squina F.M."/>
            <person name="Sun H."/>
            <person name="Susca A."/>
            <person name="Todd R.B."/>
            <person name="Tsang A."/>
            <person name="Unkles S.E."/>
            <person name="van de Wiele N."/>
            <person name="van Rossen-Uffink D."/>
            <person name="Oliveira J.V."/>
            <person name="Vesth T.C."/>
            <person name="Visser J."/>
            <person name="Yu J.-H."/>
            <person name="Zhou M."/>
            <person name="Andersen M.R."/>
            <person name="Archer D.B."/>
            <person name="Baker S.E."/>
            <person name="Benoit I."/>
            <person name="Brakhage A.A."/>
            <person name="Braus G.H."/>
            <person name="Fischer R."/>
            <person name="Frisvad J.C."/>
            <person name="Goldman G.H."/>
            <person name="Houbraken J."/>
            <person name="Oakley B."/>
            <person name="Pocsi I."/>
            <person name="Scazzocchio C."/>
            <person name="Seiboth B."/>
            <person name="vanKuyk P.A."/>
            <person name="Wortman J."/>
            <person name="Dyer P.S."/>
            <person name="Grigoriev I.V."/>
        </authorList>
    </citation>
    <scope>NUCLEOTIDE SEQUENCE [LARGE SCALE GENOMIC DNA]</scope>
    <source>
        <strain evidence="3">CBS 506.65</strain>
    </source>
</reference>
<feature type="compositionally biased region" description="Basic and acidic residues" evidence="1">
    <location>
        <begin position="1"/>
        <end position="20"/>
    </location>
</feature>
<feature type="region of interest" description="Disordered" evidence="1">
    <location>
        <begin position="310"/>
        <end position="340"/>
    </location>
</feature>
<dbReference type="STRING" id="1073090.A0A1L9SX18"/>
<evidence type="ECO:0000313" key="3">
    <source>
        <dbReference type="Proteomes" id="UP000184188"/>
    </source>
</evidence>
<name>A0A1L9SX18_9EURO</name>
<feature type="region of interest" description="Disordered" evidence="1">
    <location>
        <begin position="1"/>
        <end position="91"/>
    </location>
</feature>
<dbReference type="RefSeq" id="XP_022586187.1">
    <property type="nucleotide sequence ID" value="XM_022724486.1"/>
</dbReference>
<protein>
    <recommendedName>
        <fullName evidence="4">Sigma-70 region 2 family protein</fullName>
    </recommendedName>
</protein>